<feature type="domain" description="Adenylyltransferase AadA C-terminal" evidence="6">
    <location>
        <begin position="146"/>
        <end position="246"/>
    </location>
</feature>
<evidence type="ECO:0000313" key="8">
    <source>
        <dbReference type="Proteomes" id="UP000673394"/>
    </source>
</evidence>
<reference evidence="7 8" key="1">
    <citation type="submission" date="2021-04" db="EMBL/GenBank/DDBJ databases">
        <title>Paenibacillus sp. DLE-14 whole genome sequence.</title>
        <authorList>
            <person name="Ham Y.J."/>
        </authorList>
    </citation>
    <scope>NUCLEOTIDE SEQUENCE [LARGE SCALE GENOMIC DNA]</scope>
    <source>
        <strain evidence="7 8">DLE-14</strain>
    </source>
</reference>
<dbReference type="InterPro" id="IPR025184">
    <property type="entry name" value="AadA_C"/>
</dbReference>
<keyword evidence="4" id="KW-0548">Nucleotidyltransferase</keyword>
<evidence type="ECO:0000256" key="4">
    <source>
        <dbReference type="PIRNR" id="PIRNR000819"/>
    </source>
</evidence>
<dbReference type="InterPro" id="IPR043519">
    <property type="entry name" value="NT_sf"/>
</dbReference>
<comment type="caution">
    <text evidence="7">The sequence shown here is derived from an EMBL/GenBank/DDBJ whole genome shotgun (WGS) entry which is preliminary data.</text>
</comment>
<evidence type="ECO:0000256" key="2">
    <source>
        <dbReference type="ARBA" id="ARBA00023251"/>
    </source>
</evidence>
<proteinExistence type="predicted"/>
<keyword evidence="4" id="KW-0067">ATP-binding</keyword>
<dbReference type="EMBL" id="JAGKSP010000002">
    <property type="protein sequence ID" value="MBP3962756.1"/>
    <property type="molecule type" value="Genomic_DNA"/>
</dbReference>
<dbReference type="PIRSF" id="PIRSF000819">
    <property type="entry name" value="Streptomycin_3-adenylyltransf"/>
    <property type="match status" value="1"/>
</dbReference>
<dbReference type="Pfam" id="PF01909">
    <property type="entry name" value="NTP_transf_2"/>
    <property type="match status" value="1"/>
</dbReference>
<dbReference type="Pfam" id="PF13427">
    <property type="entry name" value="AadA_C"/>
    <property type="match status" value="1"/>
</dbReference>
<comment type="catalytic activity">
    <reaction evidence="3 4">
        <text>spectinomycin + ATP = 9-O-adenylylspectinomycin + diphosphate</text>
        <dbReference type="Rhea" id="RHEA:63228"/>
        <dbReference type="ChEBI" id="CHEBI:30616"/>
        <dbReference type="ChEBI" id="CHEBI:33019"/>
        <dbReference type="ChEBI" id="CHEBI:146260"/>
        <dbReference type="ChEBI" id="CHEBI:146261"/>
    </reaction>
</comment>
<dbReference type="Proteomes" id="UP000673394">
    <property type="component" value="Unassembled WGS sequence"/>
</dbReference>
<feature type="domain" description="Polymerase nucleotidyl transferase" evidence="5">
    <location>
        <begin position="20"/>
        <end position="64"/>
    </location>
</feature>
<evidence type="ECO:0000256" key="1">
    <source>
        <dbReference type="ARBA" id="ARBA00022679"/>
    </source>
</evidence>
<evidence type="ECO:0000313" key="7">
    <source>
        <dbReference type="EMBL" id="MBP3962756.1"/>
    </source>
</evidence>
<evidence type="ECO:0000256" key="3">
    <source>
        <dbReference type="ARBA" id="ARBA00047831"/>
    </source>
</evidence>
<protein>
    <recommendedName>
        <fullName evidence="4">Spectinomycin 9-adenylyltransferase</fullName>
    </recommendedName>
</protein>
<organism evidence="7 8">
    <name type="scientific">Paenibacillus lignilyticus</name>
    <dbReference type="NCBI Taxonomy" id="1172615"/>
    <lineage>
        <taxon>Bacteria</taxon>
        <taxon>Bacillati</taxon>
        <taxon>Bacillota</taxon>
        <taxon>Bacilli</taxon>
        <taxon>Bacillales</taxon>
        <taxon>Paenibacillaceae</taxon>
        <taxon>Paenibacillus</taxon>
    </lineage>
</organism>
<keyword evidence="1 4" id="KW-0808">Transferase</keyword>
<keyword evidence="4" id="KW-0547">Nucleotide-binding</keyword>
<keyword evidence="8" id="KW-1185">Reference proteome</keyword>
<name>A0ABS5C9T0_9BACL</name>
<dbReference type="Gene3D" id="3.30.460.10">
    <property type="entry name" value="Beta Polymerase, domain 2"/>
    <property type="match status" value="1"/>
</dbReference>
<accession>A0ABS5C9T0</accession>
<dbReference type="InterPro" id="IPR024172">
    <property type="entry name" value="AadA/Aad9"/>
</dbReference>
<evidence type="ECO:0000259" key="5">
    <source>
        <dbReference type="Pfam" id="PF01909"/>
    </source>
</evidence>
<keyword evidence="2 4" id="KW-0046">Antibiotic resistance</keyword>
<dbReference type="RefSeq" id="WP_210657182.1">
    <property type="nucleotide sequence ID" value="NZ_JAGKSP010000002.1"/>
</dbReference>
<gene>
    <name evidence="7" type="ORF">I8J30_08565</name>
</gene>
<sequence>METDVYLHKITTMFQTVLKENLAGVYLHGSLAMGCFNPKKSDIDLLVVATDKLTGAQQKEIINRLLILHDDLPSGRGIELSILLEAHVQEFVHPSPFELHYSDDHRERYQTDEDYICGGFADDDLAAHLTVTYQRGITLYGRPIQEMFQPIDRSYYLQSILTDISSAAEDISDSPTYFTLNMCRVLMFLREDFVASKKEGGEWALQVLPLKFHPVLTYCLEDYNGITNEFVGNKEAFVAFADYMSNEINRWREL</sequence>
<dbReference type="InterPro" id="IPR002934">
    <property type="entry name" value="Polymerase_NTP_transf_dom"/>
</dbReference>
<dbReference type="SUPFAM" id="SSF81301">
    <property type="entry name" value="Nucleotidyltransferase"/>
    <property type="match status" value="1"/>
</dbReference>
<evidence type="ECO:0000259" key="6">
    <source>
        <dbReference type="Pfam" id="PF13427"/>
    </source>
</evidence>
<dbReference type="CDD" id="cd05403">
    <property type="entry name" value="NT_KNTase_like"/>
    <property type="match status" value="1"/>
</dbReference>